<dbReference type="SUPFAM" id="SSF55729">
    <property type="entry name" value="Acyl-CoA N-acyltransferases (Nat)"/>
    <property type="match status" value="1"/>
</dbReference>
<name>A0A1Y3APK7_EURMA</name>
<dbReference type="AlphaFoldDB" id="A0A1Y3APK7"/>
<feature type="non-terminal residue" evidence="1">
    <location>
        <position position="1"/>
    </location>
</feature>
<dbReference type="GO" id="GO:0016231">
    <property type="term" value="F:beta-N-acetylglucosaminidase activity"/>
    <property type="evidence" value="ECO:0007669"/>
    <property type="project" value="TreeGrafter"/>
</dbReference>
<dbReference type="EMBL" id="MUJZ01068948">
    <property type="protein sequence ID" value="OTF69764.1"/>
    <property type="molecule type" value="Genomic_DNA"/>
</dbReference>
<sequence length="221" mass="25482">DLFLYKAPESPTSRIYTIRPYLPKDLQSVYEICFKNYDRHIYLDGQNEMVGDKLIGGFLTLSPEYCFVVEDNDRLCGYALAVLDAKNYFAKLQVSWIPEMLEKYPLMANEQLSLNEKYVGQFIDEMHYQYKQNLSDPEELFNHYPSLLTLSVMSNIIDLSVPKRMLTCVIAALKANGSKGLYCRIPSNDKKMVEFYLKLGFQTISMINAIATDDVYVGRII</sequence>
<dbReference type="OrthoDB" id="9975416at2759"/>
<dbReference type="PANTHER" id="PTHR13170:SF16">
    <property type="entry name" value="PROTEIN O-GLCNACASE"/>
    <property type="match status" value="1"/>
</dbReference>
<accession>A0A1Y3APK7</accession>
<gene>
    <name evidence="1" type="ORF">BLA29_010325</name>
</gene>
<comment type="caution">
    <text evidence="1">The sequence shown here is derived from an EMBL/GenBank/DDBJ whole genome shotgun (WGS) entry which is preliminary data.</text>
</comment>
<dbReference type="InterPro" id="IPR051822">
    <property type="entry name" value="Glycosyl_Hydrolase_84"/>
</dbReference>
<dbReference type="Proteomes" id="UP000194236">
    <property type="component" value="Unassembled WGS sequence"/>
</dbReference>
<dbReference type="Gene3D" id="3.40.630.30">
    <property type="match status" value="1"/>
</dbReference>
<reference evidence="1 2" key="1">
    <citation type="submission" date="2017-03" db="EMBL/GenBank/DDBJ databases">
        <title>Genome Survey of Euroglyphus maynei.</title>
        <authorList>
            <person name="Arlian L.G."/>
            <person name="Morgan M.S."/>
            <person name="Rider S.D."/>
        </authorList>
    </citation>
    <scope>NUCLEOTIDE SEQUENCE [LARGE SCALE GENOMIC DNA]</scope>
    <source>
        <strain evidence="1">Arlian Lab</strain>
        <tissue evidence="1">Whole body</tissue>
    </source>
</reference>
<protein>
    <submittedName>
        <fullName evidence="1">Uncharacterized protein</fullName>
    </submittedName>
</protein>
<evidence type="ECO:0000313" key="1">
    <source>
        <dbReference type="EMBL" id="OTF69764.1"/>
    </source>
</evidence>
<proteinExistence type="predicted"/>
<organism evidence="1 2">
    <name type="scientific">Euroglyphus maynei</name>
    <name type="common">Mayne's house dust mite</name>
    <dbReference type="NCBI Taxonomy" id="6958"/>
    <lineage>
        <taxon>Eukaryota</taxon>
        <taxon>Metazoa</taxon>
        <taxon>Ecdysozoa</taxon>
        <taxon>Arthropoda</taxon>
        <taxon>Chelicerata</taxon>
        <taxon>Arachnida</taxon>
        <taxon>Acari</taxon>
        <taxon>Acariformes</taxon>
        <taxon>Sarcoptiformes</taxon>
        <taxon>Astigmata</taxon>
        <taxon>Psoroptidia</taxon>
        <taxon>Analgoidea</taxon>
        <taxon>Pyroglyphidae</taxon>
        <taxon>Pyroglyphinae</taxon>
        <taxon>Euroglyphus</taxon>
    </lineage>
</organism>
<evidence type="ECO:0000313" key="2">
    <source>
        <dbReference type="Proteomes" id="UP000194236"/>
    </source>
</evidence>
<dbReference type="GO" id="GO:0009100">
    <property type="term" value="P:glycoprotein metabolic process"/>
    <property type="evidence" value="ECO:0007669"/>
    <property type="project" value="TreeGrafter"/>
</dbReference>
<dbReference type="InterPro" id="IPR016181">
    <property type="entry name" value="Acyl_CoA_acyltransferase"/>
</dbReference>
<keyword evidence="2" id="KW-1185">Reference proteome</keyword>
<dbReference type="PANTHER" id="PTHR13170">
    <property type="entry name" value="O-GLCNACASE"/>
    <property type="match status" value="1"/>
</dbReference>